<protein>
    <recommendedName>
        <fullName evidence="1">Antitoxin Xre/MbcA/ParS-like toxin-binding domain-containing protein</fullName>
    </recommendedName>
</protein>
<feature type="domain" description="Antitoxin Xre/MbcA/ParS-like toxin-binding" evidence="1">
    <location>
        <begin position="15"/>
        <end position="64"/>
    </location>
</feature>
<dbReference type="RefSeq" id="WP_102075467.1">
    <property type="nucleotide sequence ID" value="NZ_PDNW01000022.1"/>
</dbReference>
<dbReference type="Pfam" id="PF09722">
    <property type="entry name" value="Xre_MbcA_ParS_C"/>
    <property type="match status" value="1"/>
</dbReference>
<dbReference type="OrthoDB" id="428683at2"/>
<dbReference type="Proteomes" id="UP000234190">
    <property type="component" value="Unassembled WGS sequence"/>
</dbReference>
<dbReference type="EMBL" id="PDNW01000022">
    <property type="protein sequence ID" value="PLC48355.1"/>
    <property type="molecule type" value="Genomic_DNA"/>
</dbReference>
<evidence type="ECO:0000259" key="1">
    <source>
        <dbReference type="Pfam" id="PF09722"/>
    </source>
</evidence>
<sequence>MEPHRAKLRSVQKLAEVVFGNSHAAQAWLSTPNTALGGCKPIDLCVTAQGAQHVRRVLRAIEFGGVV</sequence>
<dbReference type="InterPro" id="IPR024467">
    <property type="entry name" value="Xre/MbcA/ParS-like_toxin-bd"/>
</dbReference>
<evidence type="ECO:0000313" key="3">
    <source>
        <dbReference type="Proteomes" id="UP000234190"/>
    </source>
</evidence>
<name>A0A2N4U006_9BURK</name>
<accession>A0A2N4U006</accession>
<gene>
    <name evidence="2" type="ORF">CR159_18630</name>
</gene>
<proteinExistence type="predicted"/>
<keyword evidence="3" id="KW-1185">Reference proteome</keyword>
<dbReference type="AlphaFoldDB" id="A0A2N4U006"/>
<evidence type="ECO:0000313" key="2">
    <source>
        <dbReference type="EMBL" id="PLC48355.1"/>
    </source>
</evidence>
<reference evidence="2 3" key="1">
    <citation type="submission" date="2017-10" db="EMBL/GenBank/DDBJ databases">
        <title>Two draft genome sequences of Pusillimonas sp. strains isolated from a nitrate- and radionuclide-contaminated groundwater in Russia.</title>
        <authorList>
            <person name="Grouzdev D.S."/>
            <person name="Tourova T.P."/>
            <person name="Goeva M.A."/>
            <person name="Babich T.L."/>
            <person name="Sokolova D.S."/>
            <person name="Abdullin R."/>
            <person name="Poltaraus A.B."/>
            <person name="Toshchakov S.V."/>
            <person name="Nazina T.N."/>
        </authorList>
    </citation>
    <scope>NUCLEOTIDE SEQUENCE [LARGE SCALE GENOMIC DNA]</scope>
    <source>
        <strain evidence="2 3">JR1/69-3-13</strain>
    </source>
</reference>
<organism evidence="2 3">
    <name type="scientific">Pollutimonas subterranea</name>
    <dbReference type="NCBI Taxonomy" id="2045210"/>
    <lineage>
        <taxon>Bacteria</taxon>
        <taxon>Pseudomonadati</taxon>
        <taxon>Pseudomonadota</taxon>
        <taxon>Betaproteobacteria</taxon>
        <taxon>Burkholderiales</taxon>
        <taxon>Alcaligenaceae</taxon>
        <taxon>Pollutimonas</taxon>
    </lineage>
</organism>
<comment type="caution">
    <text evidence="2">The sequence shown here is derived from an EMBL/GenBank/DDBJ whole genome shotgun (WGS) entry which is preliminary data.</text>
</comment>